<keyword evidence="6" id="KW-0460">Magnesium</keyword>
<dbReference type="NCBIfam" id="NF003921">
    <property type="entry name" value="PRK05443.2-2"/>
    <property type="match status" value="1"/>
</dbReference>
<dbReference type="GO" id="GO:0005524">
    <property type="term" value="F:ATP binding"/>
    <property type="evidence" value="ECO:0007669"/>
    <property type="project" value="UniProtKB-KW"/>
</dbReference>
<dbReference type="PIRSF" id="PIRSF015589">
    <property type="entry name" value="PP_kinase"/>
    <property type="match status" value="1"/>
</dbReference>
<evidence type="ECO:0000256" key="2">
    <source>
        <dbReference type="ARBA" id="ARBA00022679"/>
    </source>
</evidence>
<sequence length="693" mass="80412">MVEKLKKYVNREMSWLSFNERVLQEAADPSLPLLERLKFLGIFSSNQDEFFSVRVGTVQRMIDAGVKSSETIGDSPKKTMKMIHKRVLQLRDKFDEVFTEIENELQKANIFIINETELTLQQQEFVREYFISKVRPRLVPIMFRELKKFPYLKNQAIYLAVAMYKYRDPQDFNYALIEVPADVLPRFLPLPSDSGTNHVIMLDDVIRFGLTNIFSIFDYDSITAYTIKLTRDAELDIEDDVMKSFFEKISEGLKQRERGEPVRFVYDREMPEDLLNIILDGLKMKNFENIVPGGRYHNARDFINFPEVGESSLLYEKNKPIRHPDLPVNRSIMEAIRSKDVMLCYPYHSFNHMIDLLREAAIDPNVTTIKMTLYRVAKNSNVVNALINAVKNGKSVTVVIELQARFDEMANIFWTQKLEEAGATIIDGVPGLKVHAKLCKITRIENDIPVTYACIGTGNFNESTAHVYSDHALLTSNPAITSEVKHIFDFFEHTYKHISYDHLIVAPHYMRNKIYRLINDEIRNARAGKKAYIYLKMNNLVDRRMIEKLYNASQAGVKIRMVTRGICSLIPGIKGLSENIEITSIVDKYLEHSRVFIFCNGGDERYFISSADWMVRNLDRRVEVAIPIYDPSIQEELKKFMEIQFADNTKARIIDKDQNNRYVKRKRSSGIRRSQDELYTFFSDKASKTGEVP</sequence>
<keyword evidence="4 6" id="KW-0418">Kinase</keyword>
<dbReference type="CDD" id="cd09167">
    <property type="entry name" value="PLDc_EcPPK1_C2_like"/>
    <property type="match status" value="1"/>
</dbReference>
<comment type="cofactor">
    <cofactor evidence="6">
        <name>Mg(2+)</name>
        <dbReference type="ChEBI" id="CHEBI:18420"/>
    </cofactor>
</comment>
<keyword evidence="2 6" id="KW-0808">Transferase</keyword>
<evidence type="ECO:0000256" key="3">
    <source>
        <dbReference type="ARBA" id="ARBA00022741"/>
    </source>
</evidence>
<dbReference type="InterPro" id="IPR025200">
    <property type="entry name" value="PPK_C_dom2"/>
</dbReference>
<gene>
    <name evidence="6" type="primary">ppk</name>
    <name evidence="12" type="ordered locus">Metho_0782</name>
</gene>
<proteinExistence type="inferred from homology"/>
<dbReference type="GO" id="GO:0008976">
    <property type="term" value="F:polyphosphate kinase activity"/>
    <property type="evidence" value="ECO:0007669"/>
    <property type="project" value="UniProtKB-UniRule"/>
</dbReference>
<dbReference type="SUPFAM" id="SSF140356">
    <property type="entry name" value="PPK N-terminal domain-like"/>
    <property type="match status" value="1"/>
</dbReference>
<dbReference type="HOGENOM" id="CLU_009678_5_0_2"/>
<dbReference type="InterPro" id="IPR036830">
    <property type="entry name" value="PP_kinase_middle_dom_sf"/>
</dbReference>
<dbReference type="InterPro" id="IPR025198">
    <property type="entry name" value="PPK_N_dom"/>
</dbReference>
<dbReference type="Proteomes" id="UP000010866">
    <property type="component" value="Chromosome"/>
</dbReference>
<dbReference type="SUPFAM" id="SSF56024">
    <property type="entry name" value="Phospholipase D/nuclease"/>
    <property type="match status" value="2"/>
</dbReference>
<feature type="binding site" evidence="6">
    <location>
        <position position="564"/>
    </location>
    <ligand>
        <name>ATP</name>
        <dbReference type="ChEBI" id="CHEBI:30616"/>
    </ligand>
</feature>
<evidence type="ECO:0000256" key="1">
    <source>
        <dbReference type="ARBA" id="ARBA00022553"/>
    </source>
</evidence>
<dbReference type="NCBIfam" id="NF003925">
    <property type="entry name" value="PRK05443.3-3"/>
    <property type="match status" value="1"/>
</dbReference>
<dbReference type="EC" id="2.7.4.1" evidence="6 7"/>
<reference evidence="13" key="1">
    <citation type="submission" date="2012-02" db="EMBL/GenBank/DDBJ databases">
        <title>Complete sequence of chromosome of Methanomethylovorans hollandica DSM 15978.</title>
        <authorList>
            <person name="Lucas S."/>
            <person name="Copeland A."/>
            <person name="Lapidus A."/>
            <person name="Glavina del Rio T."/>
            <person name="Dalin E."/>
            <person name="Tice H."/>
            <person name="Bruce D."/>
            <person name="Goodwin L."/>
            <person name="Pitluck S."/>
            <person name="Peters L."/>
            <person name="Mikhailova N."/>
            <person name="Held B."/>
            <person name="Kyrpides N."/>
            <person name="Mavromatis K."/>
            <person name="Ivanova N."/>
            <person name="Brettin T."/>
            <person name="Detter J.C."/>
            <person name="Han C."/>
            <person name="Larimer F."/>
            <person name="Land M."/>
            <person name="Hauser L."/>
            <person name="Markowitz V."/>
            <person name="Cheng J.-F."/>
            <person name="Hugenholtz P."/>
            <person name="Woyke T."/>
            <person name="Wu D."/>
            <person name="Spring S."/>
            <person name="Schroeder M."/>
            <person name="Brambilla E."/>
            <person name="Klenk H.-P."/>
            <person name="Eisen J.A."/>
        </authorList>
    </citation>
    <scope>NUCLEOTIDE SEQUENCE [LARGE SCALE GENOMIC DNA]</scope>
    <source>
        <strain evidence="13">DSM 15978 / NBRC 107637 / DMS1</strain>
    </source>
</reference>
<evidence type="ECO:0000256" key="5">
    <source>
        <dbReference type="ARBA" id="ARBA00022840"/>
    </source>
</evidence>
<feature type="domain" description="Polyphosphate kinase middle" evidence="8">
    <location>
        <begin position="121"/>
        <end position="305"/>
    </location>
</feature>
<dbReference type="OrthoDB" id="74512at2157"/>
<organism evidence="12 13">
    <name type="scientific">Methanomethylovorans hollandica (strain DSM 15978 / NBRC 107637 / DMS1)</name>
    <dbReference type="NCBI Taxonomy" id="867904"/>
    <lineage>
        <taxon>Archaea</taxon>
        <taxon>Methanobacteriati</taxon>
        <taxon>Methanobacteriota</taxon>
        <taxon>Stenosarchaea group</taxon>
        <taxon>Methanomicrobia</taxon>
        <taxon>Methanosarcinales</taxon>
        <taxon>Methanosarcinaceae</taxon>
        <taxon>Methanomethylovorans</taxon>
    </lineage>
</organism>
<dbReference type="EMBL" id="CP003362">
    <property type="protein sequence ID" value="AGB49031.1"/>
    <property type="molecule type" value="Genomic_DNA"/>
</dbReference>
<dbReference type="NCBIfam" id="TIGR03705">
    <property type="entry name" value="poly_P_kin"/>
    <property type="match status" value="1"/>
</dbReference>
<comment type="similarity">
    <text evidence="6 7">Belongs to the polyphosphate kinase 1 (PPK1) family.</text>
</comment>
<evidence type="ECO:0000259" key="10">
    <source>
        <dbReference type="Pfam" id="PF13090"/>
    </source>
</evidence>
<evidence type="ECO:0000256" key="6">
    <source>
        <dbReference type="HAMAP-Rule" id="MF_00347"/>
    </source>
</evidence>
<accession>L0KV65</accession>
<dbReference type="Pfam" id="PF13089">
    <property type="entry name" value="PP_kinase_N"/>
    <property type="match status" value="1"/>
</dbReference>
<dbReference type="GO" id="GO:0046872">
    <property type="term" value="F:metal ion binding"/>
    <property type="evidence" value="ECO:0007669"/>
    <property type="project" value="UniProtKB-KW"/>
</dbReference>
<keyword evidence="6" id="KW-0479">Metal-binding</keyword>
<dbReference type="SUPFAM" id="SSF143724">
    <property type="entry name" value="PHP14-like"/>
    <property type="match status" value="1"/>
</dbReference>
<evidence type="ECO:0000256" key="4">
    <source>
        <dbReference type="ARBA" id="ARBA00022777"/>
    </source>
</evidence>
<feature type="binding site" evidence="6">
    <location>
        <position position="592"/>
    </location>
    <ligand>
        <name>ATP</name>
        <dbReference type="ChEBI" id="CHEBI:30616"/>
    </ligand>
</feature>
<comment type="function">
    <text evidence="6 7">Catalyzes the reversible transfer of the terminal phosphate of ATP to form a long-chain polyphosphate (polyP).</text>
</comment>
<dbReference type="InterPro" id="IPR036832">
    <property type="entry name" value="PPK_N_dom_sf"/>
</dbReference>
<dbReference type="GO" id="GO:0006799">
    <property type="term" value="P:polyphosphate biosynthetic process"/>
    <property type="evidence" value="ECO:0007669"/>
    <property type="project" value="UniProtKB-UniRule"/>
</dbReference>
<feature type="active site" description="Phosphohistidine intermediate" evidence="6">
    <location>
        <position position="435"/>
    </location>
</feature>
<dbReference type="InterPro" id="IPR024953">
    <property type="entry name" value="PP_kinase_middle"/>
</dbReference>
<evidence type="ECO:0000256" key="7">
    <source>
        <dbReference type="RuleBase" id="RU003800"/>
    </source>
</evidence>
<feature type="binding site" evidence="6">
    <location>
        <position position="468"/>
    </location>
    <ligand>
        <name>ATP</name>
        <dbReference type="ChEBI" id="CHEBI:30616"/>
    </ligand>
</feature>
<feature type="domain" description="Polyphosphate kinase N-terminal" evidence="9">
    <location>
        <begin position="8"/>
        <end position="112"/>
    </location>
</feature>
<evidence type="ECO:0000259" key="8">
    <source>
        <dbReference type="Pfam" id="PF02503"/>
    </source>
</evidence>
<name>L0KV65_METHD</name>
<dbReference type="PANTHER" id="PTHR30218:SF0">
    <property type="entry name" value="POLYPHOSPHATE KINASE"/>
    <property type="match status" value="1"/>
</dbReference>
<evidence type="ECO:0000313" key="13">
    <source>
        <dbReference type="Proteomes" id="UP000010866"/>
    </source>
</evidence>
<dbReference type="GO" id="GO:0009358">
    <property type="term" value="C:polyphosphate kinase complex"/>
    <property type="evidence" value="ECO:0007669"/>
    <property type="project" value="InterPro"/>
</dbReference>
<evidence type="ECO:0000313" key="12">
    <source>
        <dbReference type="EMBL" id="AGB49031.1"/>
    </source>
</evidence>
<keyword evidence="1 6" id="KW-0597">Phosphoprotein</keyword>
<dbReference type="GeneID" id="14408075"/>
<dbReference type="Gene3D" id="3.30.1840.10">
    <property type="entry name" value="Polyphosphate kinase middle domain"/>
    <property type="match status" value="1"/>
</dbReference>
<dbReference type="Pfam" id="PF13090">
    <property type="entry name" value="PP_kinase_C"/>
    <property type="match status" value="1"/>
</dbReference>
<feature type="binding site" evidence="6">
    <location>
        <position position="405"/>
    </location>
    <ligand>
        <name>Mg(2+)</name>
        <dbReference type="ChEBI" id="CHEBI:18420"/>
    </ligand>
</feature>
<dbReference type="RefSeq" id="WP_015324198.1">
    <property type="nucleotide sequence ID" value="NC_019977.1"/>
</dbReference>
<protein>
    <recommendedName>
        <fullName evidence="6 7">Polyphosphate kinase</fullName>
        <ecNumber evidence="6 7">2.7.4.1</ecNumber>
    </recommendedName>
    <alternativeName>
        <fullName evidence="6">ATP-polyphosphate phosphotransferase</fullName>
    </alternativeName>
    <alternativeName>
        <fullName evidence="6">Polyphosphoric acid kinase</fullName>
    </alternativeName>
</protein>
<feature type="binding site" evidence="6">
    <location>
        <position position="375"/>
    </location>
    <ligand>
        <name>Mg(2+)</name>
        <dbReference type="ChEBI" id="CHEBI:18420"/>
    </ligand>
</feature>
<evidence type="ECO:0000259" key="9">
    <source>
        <dbReference type="Pfam" id="PF13089"/>
    </source>
</evidence>
<dbReference type="Pfam" id="PF02503">
    <property type="entry name" value="PP_kinase"/>
    <property type="match status" value="1"/>
</dbReference>
<dbReference type="PANTHER" id="PTHR30218">
    <property type="entry name" value="POLYPHOSPHATE KINASE"/>
    <property type="match status" value="1"/>
</dbReference>
<keyword evidence="13" id="KW-1185">Reference proteome</keyword>
<dbReference type="InterPro" id="IPR003414">
    <property type="entry name" value="PP_kinase"/>
</dbReference>
<dbReference type="AlphaFoldDB" id="L0KV65"/>
<keyword evidence="3 6" id="KW-0547">Nucleotide-binding</keyword>
<feature type="domain" description="Polyphosphate kinase C-terminal" evidence="11">
    <location>
        <begin position="331"/>
        <end position="496"/>
    </location>
</feature>
<dbReference type="Gene3D" id="1.20.58.310">
    <property type="entry name" value="Polyphosphate kinase N-terminal domain"/>
    <property type="match status" value="1"/>
</dbReference>
<comment type="PTM">
    <text evidence="6 7">An intermediate of this reaction is the autophosphorylated ppk in which a phosphate is covalently linked to a histidine residue through a N-P bond.</text>
</comment>
<comment type="catalytic activity">
    <reaction evidence="6 7">
        <text>[phosphate](n) + ATP = [phosphate](n+1) + ADP</text>
        <dbReference type="Rhea" id="RHEA:19573"/>
        <dbReference type="Rhea" id="RHEA-COMP:9859"/>
        <dbReference type="Rhea" id="RHEA-COMP:14280"/>
        <dbReference type="ChEBI" id="CHEBI:16838"/>
        <dbReference type="ChEBI" id="CHEBI:30616"/>
        <dbReference type="ChEBI" id="CHEBI:456216"/>
        <dbReference type="EC" id="2.7.4.1"/>
    </reaction>
</comment>
<dbReference type="KEGG" id="mhz:Metho_0782"/>
<feature type="domain" description="Polyphosphate kinase C-terminal" evidence="10">
    <location>
        <begin position="503"/>
        <end position="669"/>
    </location>
</feature>
<dbReference type="Gene3D" id="3.30.870.10">
    <property type="entry name" value="Endonuclease Chain A"/>
    <property type="match status" value="2"/>
</dbReference>
<feature type="binding site" evidence="6">
    <location>
        <position position="46"/>
    </location>
    <ligand>
        <name>ATP</name>
        <dbReference type="ChEBI" id="CHEBI:30616"/>
    </ligand>
</feature>
<dbReference type="NCBIfam" id="NF003917">
    <property type="entry name" value="PRK05443.1-1"/>
    <property type="match status" value="1"/>
</dbReference>
<dbReference type="CDD" id="cd09164">
    <property type="entry name" value="PLDc_EcPPK1_C1_like"/>
    <property type="match status" value="1"/>
</dbReference>
<keyword evidence="5 6" id="KW-0067">ATP-binding</keyword>
<dbReference type="Pfam" id="PF17941">
    <property type="entry name" value="PP_kinase_C_1"/>
    <property type="match status" value="1"/>
</dbReference>
<dbReference type="STRING" id="867904.Metho_0782"/>
<dbReference type="InterPro" id="IPR041108">
    <property type="entry name" value="PP_kinase_C_1"/>
</dbReference>
<evidence type="ECO:0000259" key="11">
    <source>
        <dbReference type="Pfam" id="PF17941"/>
    </source>
</evidence>
<dbReference type="HAMAP" id="MF_00347">
    <property type="entry name" value="Polyphosphate_kinase"/>
    <property type="match status" value="1"/>
</dbReference>